<feature type="transmembrane region" description="Helical" evidence="2">
    <location>
        <begin position="294"/>
        <end position="311"/>
    </location>
</feature>
<evidence type="ECO:0000313" key="5">
    <source>
        <dbReference type="Proteomes" id="UP000035199"/>
    </source>
</evidence>
<name>A0A0G3GY70_9CORY</name>
<keyword evidence="2" id="KW-1133">Transmembrane helix</keyword>
<feature type="transmembrane region" description="Helical" evidence="2">
    <location>
        <begin position="32"/>
        <end position="53"/>
    </location>
</feature>
<feature type="compositionally biased region" description="Low complexity" evidence="1">
    <location>
        <begin position="443"/>
        <end position="456"/>
    </location>
</feature>
<accession>A0A0G3GY70</accession>
<dbReference type="AlphaFoldDB" id="A0A0G3GY70"/>
<reference evidence="4 5" key="1">
    <citation type="journal article" date="2015" name="Genome Announc.">
        <title>Complete Genome Sequence of the Type Strain Corynebacterium mustelae DSM 45274, Isolated from Various Tissues of a Male Ferret with Lethal Sepsis.</title>
        <authorList>
            <person name="Ruckert C."/>
            <person name="Eimer J."/>
            <person name="Winkler A."/>
            <person name="Tauch A."/>
        </authorList>
    </citation>
    <scope>NUCLEOTIDE SEQUENCE [LARGE SCALE GENOMIC DNA]</scope>
    <source>
        <strain evidence="4 5">DSM 45274</strain>
    </source>
</reference>
<evidence type="ECO:0000259" key="3">
    <source>
        <dbReference type="Pfam" id="PF04235"/>
    </source>
</evidence>
<dbReference type="OrthoDB" id="2388539at2"/>
<dbReference type="InterPro" id="IPR007349">
    <property type="entry name" value="DUF418"/>
</dbReference>
<dbReference type="Pfam" id="PF04235">
    <property type="entry name" value="DUF418"/>
    <property type="match status" value="1"/>
</dbReference>
<feature type="domain" description="DUF418" evidence="3">
    <location>
        <begin position="240"/>
        <end position="403"/>
    </location>
</feature>
<dbReference type="Proteomes" id="UP000035199">
    <property type="component" value="Chromosome"/>
</dbReference>
<feature type="transmembrane region" description="Helical" evidence="2">
    <location>
        <begin position="86"/>
        <end position="107"/>
    </location>
</feature>
<feature type="region of interest" description="Disordered" evidence="1">
    <location>
        <begin position="416"/>
        <end position="456"/>
    </location>
</feature>
<gene>
    <name evidence="4" type="ORF">CMUST_08945</name>
</gene>
<dbReference type="EMBL" id="CP011542">
    <property type="protein sequence ID" value="AKK06106.1"/>
    <property type="molecule type" value="Genomic_DNA"/>
</dbReference>
<keyword evidence="2" id="KW-0812">Transmembrane</keyword>
<dbReference type="RefSeq" id="WP_083987493.1">
    <property type="nucleotide sequence ID" value="NZ_CP011542.1"/>
</dbReference>
<dbReference type="PANTHER" id="PTHR30590:SF2">
    <property type="entry name" value="INNER MEMBRANE PROTEIN"/>
    <property type="match status" value="1"/>
</dbReference>
<dbReference type="InterPro" id="IPR052529">
    <property type="entry name" value="Bact_Transport_Assoc"/>
</dbReference>
<keyword evidence="5" id="KW-1185">Reference proteome</keyword>
<keyword evidence="2" id="KW-0472">Membrane</keyword>
<feature type="transmembrane region" description="Helical" evidence="2">
    <location>
        <begin position="258"/>
        <end position="282"/>
    </location>
</feature>
<dbReference type="KEGG" id="cmv:CMUST_08945"/>
<dbReference type="PANTHER" id="PTHR30590">
    <property type="entry name" value="INNER MEMBRANE PROTEIN"/>
    <property type="match status" value="1"/>
</dbReference>
<sequence>MTPSAYDSSHQSSQSYSSTIPAKNKRLIAPDLARGLVLLGIAIANAITTFAVLKVPATDSAITAAGSIANDSIADKISVIFGTMFIHVRGLPMFATLLGYGIGMIFVREWRKGATAKQVQNTLFRRYSILVAFGAVHLIFVFWGDIMLLYGLIALSLTLLIKVSDRALFFTAIGLYCFGAVVAFLTSYFIPELFLARSGYGSGYLRDQFFQGLLIAAALPITFFAFIPVIGPVVIIGFIAGRREVFVNPEPYQKYMRIAAAVTVLVIVGMGIPWGLAELGIIPNSIFWQALNQAFGFLSGPGYLVWLFWLGKWIEKHKWQETILVRMVTSLGQMSMSGYVMQSVLFTTLVVPYGLGIGAGKGAFEVTLIATGIWAITVVLAWMWSMTGRRGPLEALFRKVAYSSVPTHYRSVSSQQQAFPQAGNSHPMVGPAPSEGALPIQQPHSNSNSSHHPNES</sequence>
<feature type="transmembrane region" description="Helical" evidence="2">
    <location>
        <begin position="167"/>
        <end position="190"/>
    </location>
</feature>
<dbReference type="STRING" id="571915.CMUST_08945"/>
<evidence type="ECO:0000313" key="4">
    <source>
        <dbReference type="EMBL" id="AKK06106.1"/>
    </source>
</evidence>
<feature type="transmembrane region" description="Helical" evidence="2">
    <location>
        <begin position="362"/>
        <end position="384"/>
    </location>
</feature>
<proteinExistence type="predicted"/>
<dbReference type="PATRIC" id="fig|571915.4.peg.1893"/>
<reference evidence="5" key="2">
    <citation type="submission" date="2015-05" db="EMBL/GenBank/DDBJ databases">
        <title>Complete genome sequence of Corynebacterium mustelae DSM 45274, isolated from various tissues of a male ferret with lethal sepsis.</title>
        <authorList>
            <person name="Ruckert C."/>
            <person name="Albersmeier A."/>
            <person name="Winkler A."/>
            <person name="Tauch A."/>
        </authorList>
    </citation>
    <scope>NUCLEOTIDE SEQUENCE [LARGE SCALE GENOMIC DNA]</scope>
    <source>
        <strain evidence="5">DSM 45274</strain>
    </source>
</reference>
<evidence type="ECO:0000256" key="2">
    <source>
        <dbReference type="SAM" id="Phobius"/>
    </source>
</evidence>
<organism evidence="4 5">
    <name type="scientific">Corynebacterium mustelae</name>
    <dbReference type="NCBI Taxonomy" id="571915"/>
    <lineage>
        <taxon>Bacteria</taxon>
        <taxon>Bacillati</taxon>
        <taxon>Actinomycetota</taxon>
        <taxon>Actinomycetes</taxon>
        <taxon>Mycobacteriales</taxon>
        <taxon>Corynebacteriaceae</taxon>
        <taxon>Corynebacterium</taxon>
    </lineage>
</organism>
<feature type="transmembrane region" description="Helical" evidence="2">
    <location>
        <begin position="127"/>
        <end position="155"/>
    </location>
</feature>
<evidence type="ECO:0000256" key="1">
    <source>
        <dbReference type="SAM" id="MobiDB-lite"/>
    </source>
</evidence>
<protein>
    <submittedName>
        <fullName evidence="4">Putative membrane protein</fullName>
    </submittedName>
</protein>
<feature type="transmembrane region" description="Helical" evidence="2">
    <location>
        <begin position="210"/>
        <end position="238"/>
    </location>
</feature>